<name>A0A6P4Z0T3_BRABE</name>
<organism evidence="2 3">
    <name type="scientific">Branchiostoma belcheri</name>
    <name type="common">Amphioxus</name>
    <dbReference type="NCBI Taxonomy" id="7741"/>
    <lineage>
        <taxon>Eukaryota</taxon>
        <taxon>Metazoa</taxon>
        <taxon>Chordata</taxon>
        <taxon>Cephalochordata</taxon>
        <taxon>Leptocardii</taxon>
        <taxon>Amphioxiformes</taxon>
        <taxon>Branchiostomatidae</taxon>
        <taxon>Branchiostoma</taxon>
    </lineage>
</organism>
<dbReference type="Pfam" id="PF15812">
    <property type="entry name" value="MREG"/>
    <property type="match status" value="1"/>
</dbReference>
<dbReference type="KEGG" id="bbel:109474290"/>
<protein>
    <submittedName>
        <fullName evidence="3">Melanoregulin-like isoform X1</fullName>
    </submittedName>
</protein>
<proteinExistence type="predicted"/>
<dbReference type="AlphaFoldDB" id="A0A6P4Z0T3"/>
<gene>
    <name evidence="3" type="primary">LOC109474290</name>
</gene>
<dbReference type="InterPro" id="IPR031638">
    <property type="entry name" value="Melanoregulin"/>
</dbReference>
<feature type="compositionally biased region" description="Polar residues" evidence="1">
    <location>
        <begin position="295"/>
        <end position="310"/>
    </location>
</feature>
<keyword evidence="2" id="KW-1185">Reference proteome</keyword>
<sequence>MAEAVPEGRRRRVRRRRVIGPDDAILEDGGLISMLTCCFRGEPSMLKDERQEETQPLLTRDRGGSIHYYDQLPARRLKDDDLNIWHDPHDRTHMETDEDLELYNLIRRRDECPRGSDEWSHLNFDIHTVRTRRREIRDRWVKILERLGFDDLQEIDNILTVTAVTKETISQGAKDLFNELASESSIFGVSSTNPARYLYVLERLTDIDLAQAFVETAKQLYPSSLVVSCCHGRATPIPGQPVLMATTPGGHHVKVMSRVPGHPVRVRSSSPKPHQKVHRSLVPGDVSIQTRKKSSSPQTSDYSSGEDNTP</sequence>
<evidence type="ECO:0000313" key="3">
    <source>
        <dbReference type="RefSeq" id="XP_019630133.1"/>
    </source>
</evidence>
<dbReference type="RefSeq" id="XP_019630133.1">
    <property type="nucleotide sequence ID" value="XM_019774574.1"/>
</dbReference>
<feature type="region of interest" description="Disordered" evidence="1">
    <location>
        <begin position="262"/>
        <end position="310"/>
    </location>
</feature>
<dbReference type="Proteomes" id="UP000515135">
    <property type="component" value="Unplaced"/>
</dbReference>
<accession>A0A6P4Z0T3</accession>
<evidence type="ECO:0000256" key="1">
    <source>
        <dbReference type="SAM" id="MobiDB-lite"/>
    </source>
</evidence>
<evidence type="ECO:0000313" key="2">
    <source>
        <dbReference type="Proteomes" id="UP000515135"/>
    </source>
</evidence>
<dbReference type="OrthoDB" id="10015106at2759"/>
<reference evidence="3" key="1">
    <citation type="submission" date="2025-08" db="UniProtKB">
        <authorList>
            <consortium name="RefSeq"/>
        </authorList>
    </citation>
    <scope>IDENTIFICATION</scope>
    <source>
        <tissue evidence="3">Gonad</tissue>
    </source>
</reference>
<dbReference type="PANTHER" id="PTHR34340">
    <property type="entry name" value="MELANOREGULIN"/>
    <property type="match status" value="1"/>
</dbReference>
<dbReference type="GeneID" id="109474290"/>
<dbReference type="GO" id="GO:0032402">
    <property type="term" value="P:melanosome transport"/>
    <property type="evidence" value="ECO:0007669"/>
    <property type="project" value="InterPro"/>
</dbReference>
<dbReference type="PANTHER" id="PTHR34340:SF2">
    <property type="entry name" value="MELANOREGULIN"/>
    <property type="match status" value="1"/>
</dbReference>